<dbReference type="PROSITE" id="PS51186">
    <property type="entry name" value="GNAT"/>
    <property type="match status" value="1"/>
</dbReference>
<dbReference type="InterPro" id="IPR000182">
    <property type="entry name" value="GNAT_dom"/>
</dbReference>
<organism evidence="2 3">
    <name type="scientific">Actinomyces weissii</name>
    <dbReference type="NCBI Taxonomy" id="675090"/>
    <lineage>
        <taxon>Bacteria</taxon>
        <taxon>Bacillati</taxon>
        <taxon>Actinomycetota</taxon>
        <taxon>Actinomycetes</taxon>
        <taxon>Actinomycetales</taxon>
        <taxon>Actinomycetaceae</taxon>
        <taxon>Actinomyces</taxon>
    </lineage>
</organism>
<dbReference type="AlphaFoldDB" id="A0A7T7MBI6"/>
<dbReference type="Pfam" id="PF00583">
    <property type="entry name" value="Acetyltransf_1"/>
    <property type="match status" value="1"/>
</dbReference>
<reference evidence="2 3" key="1">
    <citation type="submission" date="2020-12" db="EMBL/GenBank/DDBJ databases">
        <authorList>
            <person name="Zhou J."/>
        </authorList>
    </citation>
    <scope>NUCLEOTIDE SEQUENCE [LARGE SCALE GENOMIC DNA]</scope>
    <source>
        <strain evidence="2 3">CCUG 61299</strain>
    </source>
</reference>
<gene>
    <name evidence="2" type="ORF">JG540_06795</name>
</gene>
<dbReference type="Gene3D" id="3.40.630.30">
    <property type="match status" value="1"/>
</dbReference>
<name>A0A7T7MBI6_9ACTO</name>
<accession>A0A7T7MBI6</accession>
<evidence type="ECO:0000313" key="3">
    <source>
        <dbReference type="Proteomes" id="UP000595895"/>
    </source>
</evidence>
<evidence type="ECO:0000313" key="2">
    <source>
        <dbReference type="EMBL" id="QQM68393.1"/>
    </source>
</evidence>
<dbReference type="Pfam" id="PF13312">
    <property type="entry name" value="DUF4081"/>
    <property type="match status" value="1"/>
</dbReference>
<dbReference type="SUPFAM" id="SSF55729">
    <property type="entry name" value="Acyl-CoA N-acyltransferases (Nat)"/>
    <property type="match status" value="1"/>
</dbReference>
<feature type="domain" description="N-acetyltransferase" evidence="1">
    <location>
        <begin position="160"/>
        <end position="297"/>
    </location>
</feature>
<keyword evidence="3" id="KW-1185">Reference proteome</keyword>
<dbReference type="InterPro" id="IPR016181">
    <property type="entry name" value="Acyl_CoA_acyltransferase"/>
</dbReference>
<evidence type="ECO:0000259" key="1">
    <source>
        <dbReference type="PROSITE" id="PS51186"/>
    </source>
</evidence>
<dbReference type="GO" id="GO:0016747">
    <property type="term" value="F:acyltransferase activity, transferring groups other than amino-acyl groups"/>
    <property type="evidence" value="ECO:0007669"/>
    <property type="project" value="InterPro"/>
</dbReference>
<dbReference type="InterPro" id="IPR025289">
    <property type="entry name" value="DUF4081"/>
</dbReference>
<dbReference type="KEGG" id="awe:JG540_06795"/>
<dbReference type="EMBL" id="CP066802">
    <property type="protein sequence ID" value="QQM68393.1"/>
    <property type="molecule type" value="Genomic_DNA"/>
</dbReference>
<dbReference type="Proteomes" id="UP000595895">
    <property type="component" value="Chromosome"/>
</dbReference>
<keyword evidence="2" id="KW-0808">Transferase</keyword>
<protein>
    <submittedName>
        <fullName evidence="2">GNAT family N-acetyltransferase</fullName>
    </submittedName>
</protein>
<sequence length="297" mass="32229">MGLPLAQQVMRWRQWGRGDVVVLGRLGAPRAAAWATSSLMPVGLAARPWRGQTALSRSELRSLAEHARPRITRRGSVMGPQTDVHAIWTHLEDCGLRARQERWNQPMLVAPGPQELQGLLAGLLRERPGLRAFAQALRPAVPAEEDLVLPASVDMFIHEVGYDPLTGGGTYARHVAELVRMGRTYIVLDDGDGHPVPAGTPGATVAFKADIGCLWQRPPGRDATGVGQVTGVWTRPDLRGRGIAAVSLARMVQRVRAEHLGGTGRVSLYANDFNTPALSLYARLGFTRHGTYATVLL</sequence>
<proteinExistence type="predicted"/>